<feature type="transmembrane region" description="Helical" evidence="17">
    <location>
        <begin position="261"/>
        <end position="281"/>
    </location>
</feature>
<dbReference type="Pfam" id="PF08448">
    <property type="entry name" value="PAS_4"/>
    <property type="match status" value="2"/>
</dbReference>
<keyword evidence="7 17" id="KW-0812">Transmembrane</keyword>
<dbReference type="Gene3D" id="3.30.565.10">
    <property type="entry name" value="Histidine kinase-like ATPase, C-terminal domain"/>
    <property type="match status" value="1"/>
</dbReference>
<feature type="domain" description="PAC" evidence="21">
    <location>
        <begin position="384"/>
        <end position="436"/>
    </location>
</feature>
<comment type="catalytic activity">
    <reaction evidence="1">
        <text>ATP + protein L-histidine = ADP + protein N-phospho-L-histidine.</text>
        <dbReference type="EC" id="2.7.13.3"/>
    </reaction>
</comment>
<dbReference type="GO" id="GO:0005524">
    <property type="term" value="F:ATP binding"/>
    <property type="evidence" value="ECO:0007669"/>
    <property type="project" value="UniProtKB-KW"/>
</dbReference>
<dbReference type="InterPro" id="IPR042240">
    <property type="entry name" value="CHASE_sf"/>
</dbReference>
<dbReference type="EC" id="2.7.13.3" evidence="4"/>
<dbReference type="PROSITE" id="PS50839">
    <property type="entry name" value="CHASE"/>
    <property type="match status" value="1"/>
</dbReference>
<dbReference type="InterPro" id="IPR035965">
    <property type="entry name" value="PAS-like_dom_sf"/>
</dbReference>
<feature type="domain" description="PAS" evidence="20">
    <location>
        <begin position="697"/>
        <end position="767"/>
    </location>
</feature>
<dbReference type="InterPro" id="IPR003594">
    <property type="entry name" value="HATPase_dom"/>
</dbReference>
<evidence type="ECO:0000256" key="13">
    <source>
        <dbReference type="ARBA" id="ARBA00023136"/>
    </source>
</evidence>
<dbReference type="InterPro" id="IPR036097">
    <property type="entry name" value="HisK_dim/P_sf"/>
</dbReference>
<proteinExistence type="inferred from homology"/>
<dbReference type="GO" id="GO:0000155">
    <property type="term" value="F:phosphorelay sensor kinase activity"/>
    <property type="evidence" value="ECO:0007669"/>
    <property type="project" value="InterPro"/>
</dbReference>
<dbReference type="Pfam" id="PF08447">
    <property type="entry name" value="PAS_3"/>
    <property type="match status" value="1"/>
</dbReference>
<dbReference type="PROSITE" id="PS50113">
    <property type="entry name" value="PAC"/>
    <property type="match status" value="5"/>
</dbReference>
<reference evidence="23" key="1">
    <citation type="submission" date="2019-10" db="EMBL/GenBank/DDBJ databases">
        <authorList>
            <consortium name="Genoscope - CEA"/>
            <person name="William W."/>
        </authorList>
    </citation>
    <scope>NUCLEOTIDE SEQUENCE [LARGE SCALE GENOMIC DNA]</scope>
    <source>
        <strain evidence="23">BBR_PRJEB10992</strain>
    </source>
</reference>
<evidence type="ECO:0000256" key="4">
    <source>
        <dbReference type="ARBA" id="ARBA00012438"/>
    </source>
</evidence>
<evidence type="ECO:0000256" key="11">
    <source>
        <dbReference type="ARBA" id="ARBA00022989"/>
    </source>
</evidence>
<feature type="domain" description="Histidine kinase" evidence="18">
    <location>
        <begin position="1225"/>
        <end position="1451"/>
    </location>
</feature>
<dbReference type="Pfam" id="PF00989">
    <property type="entry name" value="PAS"/>
    <property type="match status" value="1"/>
</dbReference>
<dbReference type="OrthoDB" id="415806at2"/>
<dbReference type="GO" id="GO:0016020">
    <property type="term" value="C:membrane"/>
    <property type="evidence" value="ECO:0007669"/>
    <property type="project" value="UniProtKB-SubCell"/>
</dbReference>
<dbReference type="InterPro" id="IPR004358">
    <property type="entry name" value="Sig_transdc_His_kin-like_C"/>
</dbReference>
<evidence type="ECO:0000259" key="20">
    <source>
        <dbReference type="PROSITE" id="PS50112"/>
    </source>
</evidence>
<feature type="domain" description="PAS" evidence="20">
    <location>
        <begin position="311"/>
        <end position="381"/>
    </location>
</feature>
<dbReference type="PROSITE" id="PS50110">
    <property type="entry name" value="RESPONSE_REGULATORY"/>
    <property type="match status" value="1"/>
</dbReference>
<keyword evidence="13 17" id="KW-0472">Membrane</keyword>
<keyword evidence="9 23" id="KW-0418">Kinase</keyword>
<dbReference type="Pfam" id="PF03924">
    <property type="entry name" value="CHASE"/>
    <property type="match status" value="1"/>
</dbReference>
<dbReference type="GO" id="GO:0006355">
    <property type="term" value="P:regulation of DNA-templated transcription"/>
    <property type="evidence" value="ECO:0007669"/>
    <property type="project" value="InterPro"/>
</dbReference>
<comment type="subcellular location">
    <subcellularLocation>
        <location evidence="2">Membrane</location>
    </subcellularLocation>
</comment>
<feature type="domain" description="PAS" evidence="20">
    <location>
        <begin position="829"/>
        <end position="873"/>
    </location>
</feature>
<feature type="domain" description="PAS" evidence="20">
    <location>
        <begin position="1078"/>
        <end position="1150"/>
    </location>
</feature>
<dbReference type="Pfam" id="PF02518">
    <property type="entry name" value="HATPase_c"/>
    <property type="match status" value="1"/>
</dbReference>
<dbReference type="Pfam" id="PF00072">
    <property type="entry name" value="Response_reg"/>
    <property type="match status" value="1"/>
</dbReference>
<dbReference type="SMART" id="SM01079">
    <property type="entry name" value="CHASE"/>
    <property type="match status" value="1"/>
</dbReference>
<feature type="domain" description="PAS" evidence="20">
    <location>
        <begin position="950"/>
        <end position="1003"/>
    </location>
</feature>
<dbReference type="InterPro" id="IPR000014">
    <property type="entry name" value="PAS"/>
</dbReference>
<dbReference type="SMART" id="SM00091">
    <property type="entry name" value="PAS"/>
    <property type="match status" value="7"/>
</dbReference>
<dbReference type="Gene3D" id="3.40.50.2300">
    <property type="match status" value="1"/>
</dbReference>
<evidence type="ECO:0000259" key="19">
    <source>
        <dbReference type="PROSITE" id="PS50110"/>
    </source>
</evidence>
<dbReference type="InterPro" id="IPR011006">
    <property type="entry name" value="CheY-like_superfamily"/>
</dbReference>
<dbReference type="Gene3D" id="1.10.287.130">
    <property type="match status" value="1"/>
</dbReference>
<evidence type="ECO:0000256" key="14">
    <source>
        <dbReference type="ARBA" id="ARBA00023306"/>
    </source>
</evidence>
<keyword evidence="24" id="KW-1185">Reference proteome</keyword>
<dbReference type="Pfam" id="PF13426">
    <property type="entry name" value="PAS_9"/>
    <property type="match status" value="2"/>
</dbReference>
<dbReference type="PANTHER" id="PTHR43047:SF64">
    <property type="entry name" value="HISTIDINE KINASE CONTAINING CHEY-HOMOLOGOUS RECEIVER DOMAIN AND PAS DOMAIN-RELATED"/>
    <property type="match status" value="1"/>
</dbReference>
<keyword evidence="10" id="KW-0067">ATP-binding</keyword>
<evidence type="ECO:0000256" key="3">
    <source>
        <dbReference type="ARBA" id="ARBA00006402"/>
    </source>
</evidence>
<evidence type="ECO:0000256" key="5">
    <source>
        <dbReference type="ARBA" id="ARBA00022553"/>
    </source>
</evidence>
<evidence type="ECO:0000256" key="9">
    <source>
        <dbReference type="ARBA" id="ARBA00022777"/>
    </source>
</evidence>
<evidence type="ECO:0000256" key="1">
    <source>
        <dbReference type="ARBA" id="ARBA00000085"/>
    </source>
</evidence>
<dbReference type="PROSITE" id="PS50112">
    <property type="entry name" value="PAS"/>
    <property type="match status" value="7"/>
</dbReference>
<dbReference type="RefSeq" id="WP_083626438.1">
    <property type="nucleotide sequence ID" value="NZ_LR734883.1"/>
</dbReference>
<dbReference type="SMART" id="SM00388">
    <property type="entry name" value="HisKA"/>
    <property type="match status" value="1"/>
</dbReference>
<protein>
    <recommendedName>
        <fullName evidence="15">Circadian input-output histidine kinase CikA</fullName>
        <ecNumber evidence="4">2.7.13.3</ecNumber>
    </recommendedName>
</protein>
<dbReference type="FunFam" id="3.30.565.10:FF:000010">
    <property type="entry name" value="Sensor histidine kinase RcsC"/>
    <property type="match status" value="1"/>
</dbReference>
<dbReference type="InterPro" id="IPR001610">
    <property type="entry name" value="PAC"/>
</dbReference>
<dbReference type="SUPFAM" id="SSF55874">
    <property type="entry name" value="ATPase domain of HSP90 chaperone/DNA topoisomerase II/histidine kinase"/>
    <property type="match status" value="1"/>
</dbReference>
<dbReference type="FunFam" id="1.10.287.130:FF:000038">
    <property type="entry name" value="Sensory transduction histidine kinase"/>
    <property type="match status" value="1"/>
</dbReference>
<dbReference type="InterPro" id="IPR013655">
    <property type="entry name" value="PAS_fold_3"/>
</dbReference>
<dbReference type="Proteomes" id="UP000184550">
    <property type="component" value="Unassembled WGS sequence"/>
</dbReference>
<dbReference type="CDD" id="cd16922">
    <property type="entry name" value="HATPase_EvgS-ArcB-TorS-like"/>
    <property type="match status" value="1"/>
</dbReference>
<feature type="domain" description="PAS" evidence="20">
    <location>
        <begin position="570"/>
        <end position="644"/>
    </location>
</feature>
<evidence type="ECO:0000256" key="15">
    <source>
        <dbReference type="ARBA" id="ARBA00074306"/>
    </source>
</evidence>
<evidence type="ECO:0000259" key="22">
    <source>
        <dbReference type="PROSITE" id="PS50839"/>
    </source>
</evidence>
<dbReference type="SUPFAM" id="SSF55785">
    <property type="entry name" value="PYP-like sensor domain (PAS domain)"/>
    <property type="match status" value="7"/>
</dbReference>
<dbReference type="InterPro" id="IPR003661">
    <property type="entry name" value="HisK_dim/P_dom"/>
</dbReference>
<dbReference type="SUPFAM" id="SSF47384">
    <property type="entry name" value="Homodimeric domain of signal transducing histidine kinase"/>
    <property type="match status" value="1"/>
</dbReference>
<evidence type="ECO:0000256" key="8">
    <source>
        <dbReference type="ARBA" id="ARBA00022741"/>
    </source>
</evidence>
<feature type="domain" description="PAC" evidence="21">
    <location>
        <begin position="517"/>
        <end position="569"/>
    </location>
</feature>
<sequence>MVIAQLNPIKILSQTPWKRLLPLLLGVVASIAVFFLWQQLTLNEQLYIEQLIQQEAQGIELQLNKELSSRILTLQQMADRWQVSGGKTKNLWEADAKTYIDNFVGYQAIEWVDPAFVVRWIIPQIGTKAEKNIYFNQEPRRQITLKVARDLNQVIITRRIPLPKGGQGFVATVPIFVGDRFDGFIIGVFQFQTLFDSILKVPPGYKVAIYDGKELIYRQPELPSDPTLQKTVIIKAYGADWRVVVFATPELITKAKTPLPLVVLIGGLILVWLFVLVINLIQISQDQIHQLKIGNRQLQWEIQQRQQAEIHLTQLANIVESSEDAIISKDLQGVITSWNHGAEKVFGYTALEIVGKSITTLIPPEYHDEEQKIFQRILQGKSIEHYDTKRLRKDGIKIDVSVSISPVKDQAGNVIGASKIARNITESKQAEESLHHSESRYRQLINNLSVGFVIHGTDTRILLCNSMACELLGLSMDQMMGKTAIDPAWHFVQEDGTIMPIEDYPVNRVLSTQIPLKNYVLGINKLTPPVAWVLVNAFPEFDPHHQLQQVVITFIDITQLKQAEAEIQQTRNFLQALLDHLPVAVFVKDINPEQFGVFQFWNKTSERFFGISAEEAIGKTSYDFFPLEQAQFFEQKDRDTLKKGNLEDIPEEPINSLSLGKRWLHTMKIPVYNQQHQPQYLLCFSEDITERKQVETERKELIEVMENAVSGISKLDVEGRYLYVNKTYAQFAGYQPEEMIGMLWEKTVHPDELEKLIAAYWQMVKEGRVEVETIGVRKDGSIFYKQLVMIATYDEQQQLLGHYCFMKDISERAQLEAERKQAEINLERELLRTKALFNTSLDGIVVMNYQGDVVQASPSFAQMLGYTVEETLGLNVADWDAQWTPEDLEAILKSDEIVPLFETRHRRKDGSEYDVEISYSRVVLEGEIMHFSICRDISKRKQAAIDLQISQARFAGILEIASDAIISINIDQQITLFNKGAEQIFGYQAEEVLGQPLTLLMPNRFTDVHRQHIGDYAQTGGYARPMARGGIFGRRKDGSVFPAEASISKLNLNGEIIFTAFLRDITARHQAEAALHLSEERLQLALEASGDGLWDWSIETGEIYLSSRYQEMLGYKPGELVLDLNIWTQMIHPDDQSQTWECLNTHLKNSSCPYTFDYRLRCKSGEWKWIADYGKIVAYNSQGQPVRMIGTHKDISDRKQKEIALREAMEAAEQANLAKSIFLANMSHELRTPLNVILGFTQVMGHDLSLTPSQQEDLQTIWRSGDHLLNLINDVLDLSKIESGHCTLEESNFDLIGLLHSLRNMLAERASSKGLDLNFDIAPDVPQFINTDAQKLRQVLLNLLGNAIKFTHQGSITLQVRNSVSTLEVGTTTRYILQFAVIDTGVGIAPEEIDTIFDAFVQAQAGKHSVSGTGLGLTISRKLLEIMGGEISVRSTIDQGSIFSFSLPVSSSDIVEVTPEQSDRLIIGLAPGQSHHRILVVDDRIENRLLIVRLLTQLGFEVREASNGQEAVQLWQEWQPDLTWMDIRMPVLDGYEATKQIRAMESGQNSIIIALTAQASQSDRTLALAAGCNDYMSKPFREQTLFQKMAEYLGLEYCYAESIPSEPSPSLSKTLTSEDLQIMPLEWITQVHEAALDLNDYQILQLIGQIPPENQLLIEAMTSLVDNFQLEAIAIMTQI</sequence>
<name>A0A7Z9C132_9CYAN</name>
<evidence type="ECO:0000256" key="6">
    <source>
        <dbReference type="ARBA" id="ARBA00022679"/>
    </source>
</evidence>
<comment type="caution">
    <text evidence="23">The sequence shown here is derived from an EMBL/GenBank/DDBJ whole genome shotgun (WGS) entry which is preliminary data.</text>
</comment>
<dbReference type="Gene3D" id="3.30.450.20">
    <property type="entry name" value="PAS domain"/>
    <property type="match status" value="7"/>
</dbReference>
<dbReference type="SMART" id="SM00387">
    <property type="entry name" value="HATPase_c"/>
    <property type="match status" value="1"/>
</dbReference>
<evidence type="ECO:0000259" key="18">
    <source>
        <dbReference type="PROSITE" id="PS50109"/>
    </source>
</evidence>
<comment type="similarity">
    <text evidence="3">In the N-terminal section; belongs to the phytochrome family.</text>
</comment>
<keyword evidence="11 17" id="KW-1133">Transmembrane helix</keyword>
<dbReference type="SUPFAM" id="SSF52172">
    <property type="entry name" value="CheY-like"/>
    <property type="match status" value="1"/>
</dbReference>
<dbReference type="InterPro" id="IPR006189">
    <property type="entry name" value="CHASE_dom"/>
</dbReference>
<gene>
    <name evidence="23" type="ORF">PL8927_830287</name>
</gene>
<dbReference type="Pfam" id="PF13188">
    <property type="entry name" value="PAS_8"/>
    <property type="match status" value="1"/>
</dbReference>
<feature type="domain" description="PAC" evidence="21">
    <location>
        <begin position="647"/>
        <end position="700"/>
    </location>
</feature>
<evidence type="ECO:0000256" key="16">
    <source>
        <dbReference type="PROSITE-ProRule" id="PRU00169"/>
    </source>
</evidence>
<dbReference type="InterPro" id="IPR013767">
    <property type="entry name" value="PAS_fold"/>
</dbReference>
<dbReference type="NCBIfam" id="TIGR00229">
    <property type="entry name" value="sensory_box"/>
    <property type="match status" value="7"/>
</dbReference>
<evidence type="ECO:0000256" key="7">
    <source>
        <dbReference type="ARBA" id="ARBA00022692"/>
    </source>
</evidence>
<feature type="domain" description="PAS" evidence="20">
    <location>
        <begin position="437"/>
        <end position="485"/>
    </location>
</feature>
<dbReference type="InterPro" id="IPR005467">
    <property type="entry name" value="His_kinase_dom"/>
</dbReference>
<dbReference type="Pfam" id="PF00512">
    <property type="entry name" value="HisKA"/>
    <property type="match status" value="1"/>
</dbReference>
<keyword evidence="6" id="KW-0808">Transferase</keyword>
<feature type="domain" description="PAC" evidence="21">
    <location>
        <begin position="1154"/>
        <end position="1207"/>
    </location>
</feature>
<evidence type="ECO:0000256" key="17">
    <source>
        <dbReference type="SAM" id="Phobius"/>
    </source>
</evidence>
<dbReference type="InterPro" id="IPR001789">
    <property type="entry name" value="Sig_transdc_resp-reg_receiver"/>
</dbReference>
<accession>A0A7Z9C132</accession>
<feature type="domain" description="Response regulatory" evidence="19">
    <location>
        <begin position="1477"/>
        <end position="1593"/>
    </location>
</feature>
<evidence type="ECO:0000313" key="23">
    <source>
        <dbReference type="EMBL" id="VXD25059.1"/>
    </source>
</evidence>
<feature type="domain" description="PAC" evidence="21">
    <location>
        <begin position="769"/>
        <end position="821"/>
    </location>
</feature>
<feature type="domain" description="CHASE" evidence="22">
    <location>
        <begin position="113"/>
        <end position="199"/>
    </location>
</feature>
<organism evidence="23 24">
    <name type="scientific">Planktothrix serta PCC 8927</name>
    <dbReference type="NCBI Taxonomy" id="671068"/>
    <lineage>
        <taxon>Bacteria</taxon>
        <taxon>Bacillati</taxon>
        <taxon>Cyanobacteriota</taxon>
        <taxon>Cyanophyceae</taxon>
        <taxon>Oscillatoriophycideae</taxon>
        <taxon>Oscillatoriales</taxon>
        <taxon>Microcoleaceae</taxon>
        <taxon>Planktothrix</taxon>
    </lineage>
</organism>
<keyword evidence="5 16" id="KW-0597">Phosphoprotein</keyword>
<dbReference type="SMART" id="SM00448">
    <property type="entry name" value="REC"/>
    <property type="match status" value="1"/>
</dbReference>
<evidence type="ECO:0000256" key="2">
    <source>
        <dbReference type="ARBA" id="ARBA00004370"/>
    </source>
</evidence>
<keyword evidence="8" id="KW-0547">Nucleotide-binding</keyword>
<feature type="modified residue" description="4-aspartylphosphate" evidence="16">
    <location>
        <position position="1526"/>
    </location>
</feature>
<dbReference type="PANTHER" id="PTHR43047">
    <property type="entry name" value="TWO-COMPONENT HISTIDINE PROTEIN KINASE"/>
    <property type="match status" value="1"/>
</dbReference>
<dbReference type="PROSITE" id="PS50109">
    <property type="entry name" value="HIS_KIN"/>
    <property type="match status" value="1"/>
</dbReference>
<dbReference type="CDD" id="cd17546">
    <property type="entry name" value="REC_hyHK_CKI1_RcsC-like"/>
    <property type="match status" value="1"/>
</dbReference>
<dbReference type="InterPro" id="IPR036890">
    <property type="entry name" value="HATPase_C_sf"/>
</dbReference>
<evidence type="ECO:0000256" key="12">
    <source>
        <dbReference type="ARBA" id="ARBA00023012"/>
    </source>
</evidence>
<feature type="transmembrane region" description="Helical" evidence="17">
    <location>
        <begin position="20"/>
        <end position="37"/>
    </location>
</feature>
<dbReference type="InterPro" id="IPR013656">
    <property type="entry name" value="PAS_4"/>
</dbReference>
<keyword evidence="14" id="KW-0131">Cell cycle</keyword>
<evidence type="ECO:0000259" key="21">
    <source>
        <dbReference type="PROSITE" id="PS50113"/>
    </source>
</evidence>
<evidence type="ECO:0000256" key="10">
    <source>
        <dbReference type="ARBA" id="ARBA00022840"/>
    </source>
</evidence>
<dbReference type="CDD" id="cd00082">
    <property type="entry name" value="HisKA"/>
    <property type="match status" value="1"/>
</dbReference>
<dbReference type="EMBL" id="CZCU02000161">
    <property type="protein sequence ID" value="VXD25059.1"/>
    <property type="molecule type" value="Genomic_DNA"/>
</dbReference>
<dbReference type="PRINTS" id="PR00344">
    <property type="entry name" value="BCTRLSENSOR"/>
</dbReference>
<dbReference type="InterPro" id="IPR000700">
    <property type="entry name" value="PAS-assoc_C"/>
</dbReference>
<dbReference type="CDD" id="cd00130">
    <property type="entry name" value="PAS"/>
    <property type="match status" value="7"/>
</dbReference>
<evidence type="ECO:0000313" key="24">
    <source>
        <dbReference type="Proteomes" id="UP000184550"/>
    </source>
</evidence>
<dbReference type="SMART" id="SM00086">
    <property type="entry name" value="PAC"/>
    <property type="match status" value="7"/>
</dbReference>
<dbReference type="Gene3D" id="3.30.450.350">
    <property type="entry name" value="CHASE domain"/>
    <property type="match status" value="1"/>
</dbReference>
<keyword evidence="12" id="KW-0902">Two-component regulatory system</keyword>